<sequence length="552" mass="61720">MTYSFVNLTPAQLEERRRQLNLAGFQAWLTPIILLVTICLYRRLLKSAISMSAKSTSLNSLQILVRRTSWFLHTTYLPEFGPLHIQLSSLLYFSWLLYLIFRATGNDYMHLTKSFGHVAVSQLPIHYLLSTKSTYSPITLATGLTHERLNAYHRLFGRMIHVLLVAHAILYIRFFMQMNVLEKRLGDRDVRLGIAAFWTLNFLGILSLPSIRRKIYHKVFYRSHALLSILFLPIVFFHVPYTRFYVVQAGVIWFLSGFMRMKTSAKAQARCEKIHGTKLVSVRFDADKKSNLGLAHAAPGQHVYVHRTGKDPKTPFTIASLRPADTDVVGGLQVQLVARNTGGPQTSWLEAMATNESQIELLIEGPYGEASNYMPSLLEAVDQPVLLIAGGVGATYTLPIYSALVSSRRGGATAIGKGKGKIKMVWMVRTPADAAWGIEILNYLHDVDLDVDVYITTPSTDMDIHADTKGPSKKEEDEGIRIHRLGRRPKLMPLIDNFFSSISSPPSSSAAVLLCGPSSLSRDAHKAVGNHVLKSQGTRVEWFEEVFGFGGS</sequence>
<dbReference type="SFLD" id="SFLDG01168">
    <property type="entry name" value="Ferric_reductase_subgroup_(FRE"/>
    <property type="match status" value="1"/>
</dbReference>
<evidence type="ECO:0000313" key="13">
    <source>
        <dbReference type="EMBL" id="KIX09938.1"/>
    </source>
</evidence>
<evidence type="ECO:0000256" key="10">
    <source>
        <dbReference type="ARBA" id="ARBA00023180"/>
    </source>
</evidence>
<keyword evidence="10" id="KW-0325">Glycoprotein</keyword>
<dbReference type="GO" id="GO:0006879">
    <property type="term" value="P:intracellular iron ion homeostasis"/>
    <property type="evidence" value="ECO:0007669"/>
    <property type="project" value="TreeGrafter"/>
</dbReference>
<keyword evidence="9 11" id="KW-0472">Membrane</keyword>
<dbReference type="InterPro" id="IPR013130">
    <property type="entry name" value="Fe3_Rdtase_TM_dom"/>
</dbReference>
<evidence type="ECO:0000256" key="3">
    <source>
        <dbReference type="ARBA" id="ARBA00022448"/>
    </source>
</evidence>
<feature type="domain" description="FAD-binding FR-type" evidence="12">
    <location>
        <begin position="256"/>
        <end position="373"/>
    </location>
</feature>
<dbReference type="CDD" id="cd06186">
    <property type="entry name" value="NOX_Duox_like_FAD_NADP"/>
    <property type="match status" value="1"/>
</dbReference>
<evidence type="ECO:0000256" key="11">
    <source>
        <dbReference type="SAM" id="Phobius"/>
    </source>
</evidence>
<evidence type="ECO:0000256" key="5">
    <source>
        <dbReference type="ARBA" id="ARBA00022982"/>
    </source>
</evidence>
<dbReference type="HOGENOM" id="CLU_019268_1_0_1"/>
<dbReference type="EMBL" id="KN847475">
    <property type="protein sequence ID" value="KIX09938.1"/>
    <property type="molecule type" value="Genomic_DNA"/>
</dbReference>
<evidence type="ECO:0000313" key="14">
    <source>
        <dbReference type="Proteomes" id="UP000053617"/>
    </source>
</evidence>
<dbReference type="Pfam" id="PF01794">
    <property type="entry name" value="Ferric_reduct"/>
    <property type="match status" value="1"/>
</dbReference>
<dbReference type="InterPro" id="IPR017927">
    <property type="entry name" value="FAD-bd_FR_type"/>
</dbReference>
<dbReference type="GO" id="GO:0006826">
    <property type="term" value="P:iron ion transport"/>
    <property type="evidence" value="ECO:0007669"/>
    <property type="project" value="TreeGrafter"/>
</dbReference>
<dbReference type="STRING" id="1442369.A0A0D2HGZ5"/>
<dbReference type="GO" id="GO:0000293">
    <property type="term" value="F:ferric-chelate reductase activity"/>
    <property type="evidence" value="ECO:0007669"/>
    <property type="project" value="UniProtKB-ARBA"/>
</dbReference>
<evidence type="ECO:0000259" key="12">
    <source>
        <dbReference type="PROSITE" id="PS51384"/>
    </source>
</evidence>
<dbReference type="InterPro" id="IPR039261">
    <property type="entry name" value="FNR_nucleotide-bd"/>
</dbReference>
<dbReference type="OrthoDB" id="10006946at2759"/>
<keyword evidence="6 11" id="KW-1133">Transmembrane helix</keyword>
<evidence type="ECO:0000256" key="9">
    <source>
        <dbReference type="ARBA" id="ARBA00023136"/>
    </source>
</evidence>
<keyword evidence="14" id="KW-1185">Reference proteome</keyword>
<dbReference type="Proteomes" id="UP000053617">
    <property type="component" value="Unassembled WGS sequence"/>
</dbReference>
<protein>
    <recommendedName>
        <fullName evidence="12">FAD-binding FR-type domain-containing protein</fullName>
    </recommendedName>
</protein>
<dbReference type="Pfam" id="PF08030">
    <property type="entry name" value="NAD_binding_6"/>
    <property type="match status" value="1"/>
</dbReference>
<gene>
    <name evidence="13" type="ORF">Z518_01019</name>
</gene>
<feature type="transmembrane region" description="Helical" evidence="11">
    <location>
        <begin position="190"/>
        <end position="208"/>
    </location>
</feature>
<dbReference type="VEuPathDB" id="FungiDB:Z518_01019"/>
<dbReference type="PANTHER" id="PTHR32361:SF9">
    <property type="entry name" value="FERRIC REDUCTASE TRANSMEMBRANE COMPONENT 3-RELATED"/>
    <property type="match status" value="1"/>
</dbReference>
<dbReference type="PROSITE" id="PS51384">
    <property type="entry name" value="FAD_FR"/>
    <property type="match status" value="1"/>
</dbReference>
<dbReference type="Gene3D" id="3.40.50.80">
    <property type="entry name" value="Nucleotide-binding domain of ferredoxin-NADP reductase (FNR) module"/>
    <property type="match status" value="1"/>
</dbReference>
<proteinExistence type="inferred from homology"/>
<dbReference type="SFLD" id="SFLDS00052">
    <property type="entry name" value="Ferric_Reductase_Domain"/>
    <property type="match status" value="1"/>
</dbReference>
<evidence type="ECO:0000256" key="2">
    <source>
        <dbReference type="ARBA" id="ARBA00006278"/>
    </source>
</evidence>
<dbReference type="AlphaFoldDB" id="A0A0D2HGZ5"/>
<dbReference type="SUPFAM" id="SSF52343">
    <property type="entry name" value="Ferredoxin reductase-like, C-terminal NADP-linked domain"/>
    <property type="match status" value="1"/>
</dbReference>
<feature type="transmembrane region" description="Helical" evidence="11">
    <location>
        <begin position="155"/>
        <end position="175"/>
    </location>
</feature>
<keyword evidence="8" id="KW-0406">Ion transport</keyword>
<dbReference type="PANTHER" id="PTHR32361">
    <property type="entry name" value="FERRIC/CUPRIC REDUCTASE TRANSMEMBRANE COMPONENT"/>
    <property type="match status" value="1"/>
</dbReference>
<comment type="similarity">
    <text evidence="2">Belongs to the ferric reductase (FRE) family.</text>
</comment>
<organism evidence="13 14">
    <name type="scientific">Rhinocladiella mackenziei CBS 650.93</name>
    <dbReference type="NCBI Taxonomy" id="1442369"/>
    <lineage>
        <taxon>Eukaryota</taxon>
        <taxon>Fungi</taxon>
        <taxon>Dikarya</taxon>
        <taxon>Ascomycota</taxon>
        <taxon>Pezizomycotina</taxon>
        <taxon>Eurotiomycetes</taxon>
        <taxon>Chaetothyriomycetidae</taxon>
        <taxon>Chaetothyriales</taxon>
        <taxon>Herpotrichiellaceae</taxon>
        <taxon>Rhinocladiella</taxon>
    </lineage>
</organism>
<evidence type="ECO:0000256" key="6">
    <source>
        <dbReference type="ARBA" id="ARBA00022989"/>
    </source>
</evidence>
<dbReference type="GeneID" id="25289090"/>
<dbReference type="RefSeq" id="XP_013277074.1">
    <property type="nucleotide sequence ID" value="XM_013421620.1"/>
</dbReference>
<dbReference type="GO" id="GO:0015677">
    <property type="term" value="P:copper ion import"/>
    <property type="evidence" value="ECO:0007669"/>
    <property type="project" value="TreeGrafter"/>
</dbReference>
<feature type="transmembrane region" description="Helical" evidence="11">
    <location>
        <begin position="83"/>
        <end position="101"/>
    </location>
</feature>
<accession>A0A0D2HGZ5</accession>
<feature type="transmembrane region" description="Helical" evidence="11">
    <location>
        <begin position="20"/>
        <end position="44"/>
    </location>
</feature>
<dbReference type="Pfam" id="PF08022">
    <property type="entry name" value="FAD_binding_8"/>
    <property type="match status" value="1"/>
</dbReference>
<dbReference type="GO" id="GO:0005886">
    <property type="term" value="C:plasma membrane"/>
    <property type="evidence" value="ECO:0007669"/>
    <property type="project" value="TreeGrafter"/>
</dbReference>
<keyword evidence="5" id="KW-0249">Electron transport</keyword>
<keyword evidence="3" id="KW-0813">Transport</keyword>
<keyword evidence="4 11" id="KW-0812">Transmembrane</keyword>
<feature type="transmembrane region" description="Helical" evidence="11">
    <location>
        <begin position="220"/>
        <end position="239"/>
    </location>
</feature>
<evidence type="ECO:0000256" key="1">
    <source>
        <dbReference type="ARBA" id="ARBA00004141"/>
    </source>
</evidence>
<comment type="subcellular location">
    <subcellularLocation>
        <location evidence="1">Membrane</location>
        <topology evidence="1">Multi-pass membrane protein</topology>
    </subcellularLocation>
</comment>
<evidence type="ECO:0000256" key="8">
    <source>
        <dbReference type="ARBA" id="ARBA00023065"/>
    </source>
</evidence>
<dbReference type="InterPro" id="IPR013112">
    <property type="entry name" value="FAD-bd_8"/>
</dbReference>
<evidence type="ECO:0000256" key="4">
    <source>
        <dbReference type="ARBA" id="ARBA00022692"/>
    </source>
</evidence>
<keyword evidence="7" id="KW-0560">Oxidoreductase</keyword>
<reference evidence="13 14" key="1">
    <citation type="submission" date="2015-01" db="EMBL/GenBank/DDBJ databases">
        <title>The Genome Sequence of Rhinocladiella mackenzie CBS 650.93.</title>
        <authorList>
            <consortium name="The Broad Institute Genomics Platform"/>
            <person name="Cuomo C."/>
            <person name="de Hoog S."/>
            <person name="Gorbushina A."/>
            <person name="Stielow B."/>
            <person name="Teixiera M."/>
            <person name="Abouelleil A."/>
            <person name="Chapman S.B."/>
            <person name="Priest M."/>
            <person name="Young S.K."/>
            <person name="Wortman J."/>
            <person name="Nusbaum C."/>
            <person name="Birren B."/>
        </authorList>
    </citation>
    <scope>NUCLEOTIDE SEQUENCE [LARGE SCALE GENOMIC DNA]</scope>
    <source>
        <strain evidence="13 14">CBS 650.93</strain>
    </source>
</reference>
<dbReference type="InterPro" id="IPR013121">
    <property type="entry name" value="Fe_red_NAD-bd_6"/>
</dbReference>
<evidence type="ECO:0000256" key="7">
    <source>
        <dbReference type="ARBA" id="ARBA00023002"/>
    </source>
</evidence>
<name>A0A0D2HGZ5_9EURO</name>
<dbReference type="InterPro" id="IPR051410">
    <property type="entry name" value="Ferric/Cupric_Reductase"/>
</dbReference>